<evidence type="ECO:0000313" key="2">
    <source>
        <dbReference type="EMBL" id="KAK7430145.1"/>
    </source>
</evidence>
<reference evidence="2 3" key="1">
    <citation type="journal article" date="2025" name="Microbiol. Resour. Announc.">
        <title>Draft genome sequences for Neonectria magnoliae and Neonectria punicea, canker pathogens of Liriodendron tulipifera and Acer saccharum in West Virginia.</title>
        <authorList>
            <person name="Petronek H.M."/>
            <person name="Kasson M.T."/>
            <person name="Metheny A.M."/>
            <person name="Stauder C.M."/>
            <person name="Lovett B."/>
            <person name="Lynch S.C."/>
            <person name="Garnas J.R."/>
            <person name="Kasson L.R."/>
            <person name="Stajich J.E."/>
        </authorList>
    </citation>
    <scope>NUCLEOTIDE SEQUENCE [LARGE SCALE GENOMIC DNA]</scope>
    <source>
        <strain evidence="2 3">NRRL 64651</strain>
    </source>
</reference>
<keyword evidence="3" id="KW-1185">Reference proteome</keyword>
<proteinExistence type="predicted"/>
<protein>
    <recommendedName>
        <fullName evidence="4">BTB domain-containing protein</fullName>
    </recommendedName>
</protein>
<comment type="caution">
    <text evidence="2">The sequence shown here is derived from an EMBL/GenBank/DDBJ whole genome shotgun (WGS) entry which is preliminary data.</text>
</comment>
<dbReference type="Proteomes" id="UP001498421">
    <property type="component" value="Unassembled WGS sequence"/>
</dbReference>
<organism evidence="2 3">
    <name type="scientific">Neonectria magnoliae</name>
    <dbReference type="NCBI Taxonomy" id="2732573"/>
    <lineage>
        <taxon>Eukaryota</taxon>
        <taxon>Fungi</taxon>
        <taxon>Dikarya</taxon>
        <taxon>Ascomycota</taxon>
        <taxon>Pezizomycotina</taxon>
        <taxon>Sordariomycetes</taxon>
        <taxon>Hypocreomycetidae</taxon>
        <taxon>Hypocreales</taxon>
        <taxon>Nectriaceae</taxon>
        <taxon>Neonectria</taxon>
    </lineage>
</organism>
<evidence type="ECO:0000256" key="1">
    <source>
        <dbReference type="SAM" id="MobiDB-lite"/>
    </source>
</evidence>
<feature type="region of interest" description="Disordered" evidence="1">
    <location>
        <begin position="15"/>
        <end position="40"/>
    </location>
</feature>
<accession>A0ABR1IAV4</accession>
<dbReference type="EMBL" id="JAZAVK010000022">
    <property type="protein sequence ID" value="KAK7430145.1"/>
    <property type="molecule type" value="Genomic_DNA"/>
</dbReference>
<evidence type="ECO:0000313" key="3">
    <source>
        <dbReference type="Proteomes" id="UP001498421"/>
    </source>
</evidence>
<feature type="compositionally biased region" description="Polar residues" evidence="1">
    <location>
        <begin position="16"/>
        <end position="25"/>
    </location>
</feature>
<name>A0ABR1IAV4_9HYPO</name>
<sequence length="222" mass="24974">MARVRKYAKGWWPSITGRQPANNTRPPAEDTTLPPSPTAIDKRGTLVLRVGKNVDAHEHEFSNAMLFGGFRESKPDKGPWIVSLPEDHAASMYVVLNIIHAKFSFVPRSPSMSFIYEIRALVDKYDMAQSLTPWYDDWTKVLKAENIEDGPGLINATTLAWDFGDQEYFTSLVNRLVLESDINNEGYLRIKDDACVLESPSPFGPPDLTGRLVRLQVAVDEH</sequence>
<gene>
    <name evidence="2" type="ORF">QQZ08_003330</name>
</gene>
<evidence type="ECO:0008006" key="4">
    <source>
        <dbReference type="Google" id="ProtNLM"/>
    </source>
</evidence>